<evidence type="ECO:0000313" key="10">
    <source>
        <dbReference type="Proteomes" id="UP000694865"/>
    </source>
</evidence>
<evidence type="ECO:0000256" key="3">
    <source>
        <dbReference type="ARBA" id="ARBA00022741"/>
    </source>
</evidence>
<dbReference type="PANTHER" id="PTHR21348">
    <property type="match status" value="1"/>
</dbReference>
<evidence type="ECO:0000256" key="7">
    <source>
        <dbReference type="ARBA" id="ARBA00023157"/>
    </source>
</evidence>
<dbReference type="GeneID" id="100377903"/>
<keyword evidence="5" id="KW-0049">Antioxidant</keyword>
<keyword evidence="7" id="KW-1015">Disulfide bond</keyword>
<reference evidence="11" key="1">
    <citation type="submission" date="2025-08" db="UniProtKB">
        <authorList>
            <consortium name="RefSeq"/>
        </authorList>
    </citation>
    <scope>IDENTIFICATION</scope>
    <source>
        <tissue evidence="11">Testes</tissue>
    </source>
</reference>
<accession>A0ABM0GIJ4</accession>
<dbReference type="InterPro" id="IPR003115">
    <property type="entry name" value="ParB_N"/>
</dbReference>
<dbReference type="EC" id="1.8.98.2" evidence="2"/>
<comment type="similarity">
    <text evidence="1">Belongs to the sulfiredoxin family.</text>
</comment>
<dbReference type="RefSeq" id="XP_002730594.1">
    <property type="nucleotide sequence ID" value="XM_002730548.1"/>
</dbReference>
<evidence type="ECO:0000256" key="8">
    <source>
        <dbReference type="ARBA" id="ARBA00047514"/>
    </source>
</evidence>
<evidence type="ECO:0000313" key="11">
    <source>
        <dbReference type="RefSeq" id="XP_002730594.1"/>
    </source>
</evidence>
<proteinExistence type="inferred from homology"/>
<feature type="domain" description="ParB-like N-terminal" evidence="9">
    <location>
        <begin position="53"/>
        <end position="142"/>
    </location>
</feature>
<dbReference type="InterPro" id="IPR036086">
    <property type="entry name" value="ParB/Sulfiredoxin_sf"/>
</dbReference>
<dbReference type="Proteomes" id="UP000694865">
    <property type="component" value="Unplaced"/>
</dbReference>
<gene>
    <name evidence="11" type="primary">LOC100377903</name>
</gene>
<comment type="catalytic activity">
    <reaction evidence="8">
        <text>S-hydroxy-S-oxy-L-cysteinyl-[peroxiredoxin] + [protein]-dithiol + ATP = S-hydroxy-L-cysteinyl-[peroxiredoxin] + [protein]-disulfide + ADP + phosphate</text>
        <dbReference type="Rhea" id="RHEA:17545"/>
        <dbReference type="Rhea" id="RHEA-COMP:10593"/>
        <dbReference type="Rhea" id="RHEA-COMP:10594"/>
        <dbReference type="Rhea" id="RHEA-COMP:13681"/>
        <dbReference type="Rhea" id="RHEA-COMP:17976"/>
        <dbReference type="ChEBI" id="CHEBI:29950"/>
        <dbReference type="ChEBI" id="CHEBI:30616"/>
        <dbReference type="ChEBI" id="CHEBI:43474"/>
        <dbReference type="ChEBI" id="CHEBI:50058"/>
        <dbReference type="ChEBI" id="CHEBI:61973"/>
        <dbReference type="ChEBI" id="CHEBI:61974"/>
        <dbReference type="ChEBI" id="CHEBI:456216"/>
        <dbReference type="EC" id="1.8.98.2"/>
    </reaction>
</comment>
<dbReference type="PANTHER" id="PTHR21348:SF2">
    <property type="entry name" value="SULFIREDOXIN-1"/>
    <property type="match status" value="1"/>
</dbReference>
<keyword evidence="6" id="KW-0560">Oxidoreductase</keyword>
<evidence type="ECO:0000256" key="4">
    <source>
        <dbReference type="ARBA" id="ARBA00022840"/>
    </source>
</evidence>
<evidence type="ECO:0000256" key="5">
    <source>
        <dbReference type="ARBA" id="ARBA00022862"/>
    </source>
</evidence>
<protein>
    <recommendedName>
        <fullName evidence="2">sulfiredoxin</fullName>
        <ecNumber evidence="2">1.8.98.2</ecNumber>
    </recommendedName>
</protein>
<organism evidence="10 11">
    <name type="scientific">Saccoglossus kowalevskii</name>
    <name type="common">Acorn worm</name>
    <dbReference type="NCBI Taxonomy" id="10224"/>
    <lineage>
        <taxon>Eukaryota</taxon>
        <taxon>Metazoa</taxon>
        <taxon>Hemichordata</taxon>
        <taxon>Enteropneusta</taxon>
        <taxon>Harrimaniidae</taxon>
        <taxon>Saccoglossus</taxon>
    </lineage>
</organism>
<dbReference type="SUPFAM" id="SSF110849">
    <property type="entry name" value="ParB/Sulfiredoxin"/>
    <property type="match status" value="1"/>
</dbReference>
<dbReference type="Pfam" id="PF02195">
    <property type="entry name" value="ParB_N"/>
    <property type="match status" value="1"/>
</dbReference>
<dbReference type="Gene3D" id="3.90.1530.10">
    <property type="entry name" value="Conserved hypothetical protein from pyrococcus furiosus pfu- 392566-001, ParB domain"/>
    <property type="match status" value="1"/>
</dbReference>
<evidence type="ECO:0000256" key="2">
    <source>
        <dbReference type="ARBA" id="ARBA00013055"/>
    </source>
</evidence>
<name>A0ABM0GIJ4_SACKO</name>
<keyword evidence="4" id="KW-0067">ATP-binding</keyword>
<sequence>MLNTRNFIGLFRGILFCQINKLCLRTGAMSEGNHLHSVASTEKSSIQAGHITEVHNVPINVLIRPIPSVLEEEKVLSLMNTIENEESSVPPVDVLWIQGRQGGNYFYSFGGCHRYEAYKRLKLEFIPCKLFKSTVNDLRNYLGCSTPDLL</sequence>
<dbReference type="CDD" id="cd16395">
    <property type="entry name" value="Srx"/>
    <property type="match status" value="1"/>
</dbReference>
<evidence type="ECO:0000259" key="9">
    <source>
        <dbReference type="Pfam" id="PF02195"/>
    </source>
</evidence>
<evidence type="ECO:0000256" key="1">
    <source>
        <dbReference type="ARBA" id="ARBA00009609"/>
    </source>
</evidence>
<evidence type="ECO:0000256" key="6">
    <source>
        <dbReference type="ARBA" id="ARBA00023002"/>
    </source>
</evidence>
<keyword evidence="10" id="KW-1185">Reference proteome</keyword>
<dbReference type="InterPro" id="IPR016692">
    <property type="entry name" value="Sulfiredoxin"/>
</dbReference>
<keyword evidence="3" id="KW-0547">Nucleotide-binding</keyword>